<name>A0A1W1VY41_9FIRM</name>
<sequence>METWKERGARVVRKVGAITIGQSPRVDVVPEMKEILGENIEIIEGGALDGLTQEEIAALAPGPEDYVLVTRLRDGSSVRIAERYIVPRMQTQIDKLVAEGAEIIVLLCTGEFPNFSSSKLILKPQVILHHFTSGIATGRRLGVIVPDKDQVEQARARWAGVGEVLRVEAASPYGPREEIWRAASSLKEWQAEVIVLDCIGFNLQMKREVNQHTGVPVILPRTVLARTLQELLS</sequence>
<evidence type="ECO:0000313" key="1">
    <source>
        <dbReference type="EMBL" id="SMB98287.1"/>
    </source>
</evidence>
<dbReference type="AlphaFoldDB" id="A0A1W1VY41"/>
<proteinExistence type="predicted"/>
<dbReference type="Pfam" id="PF07302">
    <property type="entry name" value="AroM"/>
    <property type="match status" value="1"/>
</dbReference>
<dbReference type="STRING" id="698762.SAMN00808754_2247"/>
<dbReference type="Gene3D" id="3.40.50.1860">
    <property type="match status" value="1"/>
</dbReference>
<dbReference type="NCBIfam" id="NF007788">
    <property type="entry name" value="PRK10481.1"/>
    <property type="match status" value="1"/>
</dbReference>
<dbReference type="EMBL" id="LT838272">
    <property type="protein sequence ID" value="SMB98287.1"/>
    <property type="molecule type" value="Genomic_DNA"/>
</dbReference>
<keyword evidence="2" id="KW-1185">Reference proteome</keyword>
<dbReference type="GO" id="GO:0016855">
    <property type="term" value="F:racemase and epimerase activity, acting on amino acids and derivatives"/>
    <property type="evidence" value="ECO:0007669"/>
    <property type="project" value="InterPro"/>
</dbReference>
<protein>
    <submittedName>
        <fullName evidence="1">Protein AroM</fullName>
    </submittedName>
</protein>
<dbReference type="Proteomes" id="UP000192569">
    <property type="component" value="Chromosome I"/>
</dbReference>
<accession>A0A1W1VY41</accession>
<dbReference type="InterPro" id="IPR010843">
    <property type="entry name" value="Uncharacterised_AroM"/>
</dbReference>
<evidence type="ECO:0000313" key="2">
    <source>
        <dbReference type="Proteomes" id="UP000192569"/>
    </source>
</evidence>
<gene>
    <name evidence="1" type="ORF">SAMN00808754_2247</name>
</gene>
<dbReference type="InterPro" id="IPR001920">
    <property type="entry name" value="Asp/Glu_race"/>
</dbReference>
<organism evidence="1 2">
    <name type="scientific">Thermanaeromonas toyohensis ToBE</name>
    <dbReference type="NCBI Taxonomy" id="698762"/>
    <lineage>
        <taxon>Bacteria</taxon>
        <taxon>Bacillati</taxon>
        <taxon>Bacillota</taxon>
        <taxon>Clostridia</taxon>
        <taxon>Neomoorellales</taxon>
        <taxon>Neomoorellaceae</taxon>
        <taxon>Thermanaeromonas</taxon>
    </lineage>
</organism>
<reference evidence="1 2" key="1">
    <citation type="submission" date="2017-04" db="EMBL/GenBank/DDBJ databases">
        <authorList>
            <person name="Afonso C.L."/>
            <person name="Miller P.J."/>
            <person name="Scott M.A."/>
            <person name="Spackman E."/>
            <person name="Goraichik I."/>
            <person name="Dimitrov K.M."/>
            <person name="Suarez D.L."/>
            <person name="Swayne D.E."/>
        </authorList>
    </citation>
    <scope>NUCLEOTIDE SEQUENCE [LARGE SCALE GENOMIC DNA]</scope>
    <source>
        <strain evidence="1 2">ToBE</strain>
    </source>
</reference>